<evidence type="ECO:0000313" key="2">
    <source>
        <dbReference type="Proteomes" id="UP001365128"/>
    </source>
</evidence>
<comment type="caution">
    <text evidence="1">The sequence shown here is derived from an EMBL/GenBank/DDBJ whole genome shotgun (WGS) entry which is preliminary data.</text>
</comment>
<gene>
    <name evidence="1" type="ORF">IWX46DRAFT_235458</name>
</gene>
<dbReference type="EMBL" id="JBBPDW010000030">
    <property type="protein sequence ID" value="KAK7538932.1"/>
    <property type="molecule type" value="Genomic_DNA"/>
</dbReference>
<reference evidence="1 2" key="1">
    <citation type="submission" date="2024-04" db="EMBL/GenBank/DDBJ databases">
        <title>Phyllosticta paracitricarpa is synonymous to the EU quarantine fungus P. citricarpa based on phylogenomic analyses.</title>
        <authorList>
            <consortium name="Lawrence Berkeley National Laboratory"/>
            <person name="Van Ingen-Buijs V.A."/>
            <person name="Van Westerhoven A.C."/>
            <person name="Haridas S."/>
            <person name="Skiadas P."/>
            <person name="Martin F."/>
            <person name="Groenewald J.Z."/>
            <person name="Crous P.W."/>
            <person name="Seidl M.F."/>
        </authorList>
    </citation>
    <scope>NUCLEOTIDE SEQUENCE [LARGE SCALE GENOMIC DNA]</scope>
    <source>
        <strain evidence="1 2">CBS 122670</strain>
    </source>
</reference>
<dbReference type="Proteomes" id="UP001365128">
    <property type="component" value="Unassembled WGS sequence"/>
</dbReference>
<keyword evidence="2" id="KW-1185">Reference proteome</keyword>
<sequence>MMMWMHRSLRRAGNEQIARNEKRHFSVAKRRKDDMNQACGCAMSDAWSNKDGWVCLQRSTEALDRSKCRPDDGEPQSIVKIRMESRHRHRSLSFSPQGVPARCACTVTFRSGFRHGRKVGGFAYGLLWCLAASSTKISQFHVFSYNLFTTLWSVNLTPPAFQNAQRSACSRRGRVMSYAHGSACADAPSLDSLGVSQRKVAGFPDTVQANSAVGSVAVNNAI</sequence>
<organism evidence="1 2">
    <name type="scientific">Phyllosticta citricarpa</name>
    <dbReference type="NCBI Taxonomy" id="55181"/>
    <lineage>
        <taxon>Eukaryota</taxon>
        <taxon>Fungi</taxon>
        <taxon>Dikarya</taxon>
        <taxon>Ascomycota</taxon>
        <taxon>Pezizomycotina</taxon>
        <taxon>Dothideomycetes</taxon>
        <taxon>Dothideomycetes incertae sedis</taxon>
        <taxon>Botryosphaeriales</taxon>
        <taxon>Phyllostictaceae</taxon>
        <taxon>Phyllosticta</taxon>
    </lineage>
</organism>
<protein>
    <submittedName>
        <fullName evidence="1">Uncharacterized protein</fullName>
    </submittedName>
</protein>
<accession>A0ABR1LUS7</accession>
<proteinExistence type="predicted"/>
<evidence type="ECO:0000313" key="1">
    <source>
        <dbReference type="EMBL" id="KAK7538932.1"/>
    </source>
</evidence>
<name>A0ABR1LUS7_9PEZI</name>